<evidence type="ECO:0000256" key="4">
    <source>
        <dbReference type="ARBA" id="ARBA00022692"/>
    </source>
</evidence>
<dbReference type="Pfam" id="PF00005">
    <property type="entry name" value="ABC_tran"/>
    <property type="match status" value="1"/>
</dbReference>
<dbReference type="GO" id="GO:0140359">
    <property type="term" value="F:ABC-type transporter activity"/>
    <property type="evidence" value="ECO:0007669"/>
    <property type="project" value="InterPro"/>
</dbReference>
<dbReference type="AlphaFoldDB" id="A0A6J4Q3T7"/>
<comment type="subcellular location">
    <subcellularLocation>
        <location evidence="1">Cell inner membrane</location>
        <topology evidence="1">Multi-pass membrane protein</topology>
    </subcellularLocation>
</comment>
<dbReference type="PROSITE" id="PS00211">
    <property type="entry name" value="ABC_TRANSPORTER_1"/>
    <property type="match status" value="1"/>
</dbReference>
<dbReference type="SUPFAM" id="SSF52540">
    <property type="entry name" value="P-loop containing nucleoside triphosphate hydrolases"/>
    <property type="match status" value="1"/>
</dbReference>
<feature type="domain" description="ABC transmembrane type-1" evidence="12">
    <location>
        <begin position="1"/>
        <end position="139"/>
    </location>
</feature>
<dbReference type="GO" id="GO:0005886">
    <property type="term" value="C:plasma membrane"/>
    <property type="evidence" value="ECO:0007669"/>
    <property type="project" value="UniProtKB-SubCell"/>
</dbReference>
<organism evidence="13">
    <name type="scientific">uncultured Rubrobacteraceae bacterium</name>
    <dbReference type="NCBI Taxonomy" id="349277"/>
    <lineage>
        <taxon>Bacteria</taxon>
        <taxon>Bacillati</taxon>
        <taxon>Actinomycetota</taxon>
        <taxon>Rubrobacteria</taxon>
        <taxon>Rubrobacterales</taxon>
        <taxon>Rubrobacteraceae</taxon>
        <taxon>environmental samples</taxon>
    </lineage>
</organism>
<dbReference type="SUPFAM" id="SSF90123">
    <property type="entry name" value="ABC transporter transmembrane region"/>
    <property type="match status" value="1"/>
</dbReference>
<evidence type="ECO:0000256" key="1">
    <source>
        <dbReference type="ARBA" id="ARBA00004429"/>
    </source>
</evidence>
<feature type="domain" description="ABC transporter" evidence="11">
    <location>
        <begin position="173"/>
        <end position="395"/>
    </location>
</feature>
<dbReference type="SMART" id="SM00382">
    <property type="entry name" value="AAA"/>
    <property type="match status" value="1"/>
</dbReference>
<keyword evidence="4 10" id="KW-0812">Transmembrane</keyword>
<evidence type="ECO:0000259" key="12">
    <source>
        <dbReference type="PROSITE" id="PS50929"/>
    </source>
</evidence>
<reference evidence="13" key="1">
    <citation type="submission" date="2020-02" db="EMBL/GenBank/DDBJ databases">
        <authorList>
            <person name="Meier V. D."/>
        </authorList>
    </citation>
    <scope>NUCLEOTIDE SEQUENCE</scope>
    <source>
        <strain evidence="13">AVDCRST_MAG82</strain>
    </source>
</reference>
<dbReference type="Pfam" id="PF00664">
    <property type="entry name" value="ABC_membrane"/>
    <property type="match status" value="1"/>
</dbReference>
<proteinExistence type="inferred from homology"/>
<dbReference type="InterPro" id="IPR011527">
    <property type="entry name" value="ABC1_TM_dom"/>
</dbReference>
<dbReference type="InterPro" id="IPR014216">
    <property type="entry name" value="ABC_transptr_CydD"/>
</dbReference>
<evidence type="ECO:0000256" key="6">
    <source>
        <dbReference type="ARBA" id="ARBA00022840"/>
    </source>
</evidence>
<accession>A0A6J4Q3T7</accession>
<evidence type="ECO:0000259" key="11">
    <source>
        <dbReference type="PROSITE" id="PS50893"/>
    </source>
</evidence>
<evidence type="ECO:0000313" key="13">
    <source>
        <dbReference type="EMBL" id="CAA9427246.1"/>
    </source>
</evidence>
<dbReference type="EMBL" id="CADCVA010000261">
    <property type="protein sequence ID" value="CAA9427246.1"/>
    <property type="molecule type" value="Genomic_DNA"/>
</dbReference>
<dbReference type="GO" id="GO:0005524">
    <property type="term" value="F:ATP binding"/>
    <property type="evidence" value="ECO:0007669"/>
    <property type="project" value="UniProtKB-KW"/>
</dbReference>
<dbReference type="InterPro" id="IPR027417">
    <property type="entry name" value="P-loop_NTPase"/>
</dbReference>
<keyword evidence="8 10" id="KW-0472">Membrane</keyword>
<keyword evidence="3" id="KW-1003">Cell membrane</keyword>
<dbReference type="PROSITE" id="PS50929">
    <property type="entry name" value="ABC_TM1F"/>
    <property type="match status" value="1"/>
</dbReference>
<dbReference type="InterPro" id="IPR017871">
    <property type="entry name" value="ABC_transporter-like_CS"/>
</dbReference>
<keyword evidence="2" id="KW-0813">Transport</keyword>
<dbReference type="InterPro" id="IPR003439">
    <property type="entry name" value="ABC_transporter-like_ATP-bd"/>
</dbReference>
<sequence length="395" mass="42873">MATAPAIPVLMVLVGSHAEEQMQGQWAALSRMSAHFLDVLQGLPTLKIFGRGAAERERVAEVSDEFRERTLKVLRYAFLSGFVLEFIATLSIALVAVALGVRLLMGNIPFEAAFLVLLLAPEFFRPLRELGVHRHAGMEGKASADRIFEILNTPEPTSKASETAVRPSGPLTVVFDDISYGYPDSEQPALSGVTLTLPAGTCTALVGRSGAGKSTLVNLLVRFLDPDAGRISANGIPIDELSVEGWRENLALVPQRPYLFYGSVLENIRLARPDATREEIERAAELAGASEFIERLPRGYDAEVGERGVRLSGGEAQRVAIARAFLKDAPVLVMDESTSSLDPESERLIGDALVRLMQDRTVLVIAHRLNTVYRADRIAVLQAGRLAETGAYADL</sequence>
<dbReference type="Gene3D" id="3.40.50.300">
    <property type="entry name" value="P-loop containing nucleotide triphosphate hydrolases"/>
    <property type="match status" value="1"/>
</dbReference>
<dbReference type="PANTHER" id="PTHR24221">
    <property type="entry name" value="ATP-BINDING CASSETTE SUB-FAMILY B"/>
    <property type="match status" value="1"/>
</dbReference>
<evidence type="ECO:0000256" key="8">
    <source>
        <dbReference type="ARBA" id="ARBA00023136"/>
    </source>
</evidence>
<keyword evidence="7 10" id="KW-1133">Transmembrane helix</keyword>
<dbReference type="InterPro" id="IPR039421">
    <property type="entry name" value="Type_1_exporter"/>
</dbReference>
<dbReference type="GO" id="GO:0016887">
    <property type="term" value="F:ATP hydrolysis activity"/>
    <property type="evidence" value="ECO:0007669"/>
    <property type="project" value="InterPro"/>
</dbReference>
<dbReference type="PROSITE" id="PS50893">
    <property type="entry name" value="ABC_TRANSPORTER_2"/>
    <property type="match status" value="1"/>
</dbReference>
<dbReference type="InterPro" id="IPR036640">
    <property type="entry name" value="ABC1_TM_sf"/>
</dbReference>
<dbReference type="PANTHER" id="PTHR24221:SF590">
    <property type="entry name" value="COMPONENT LINKED WITH THE ASSEMBLY OF CYTOCHROME' TRANSPORT TRANSMEMBRANE ATP-BINDING PROTEIN ABC TRANSPORTER CYDD-RELATED"/>
    <property type="match status" value="1"/>
</dbReference>
<evidence type="ECO:0000256" key="10">
    <source>
        <dbReference type="SAM" id="Phobius"/>
    </source>
</evidence>
<dbReference type="FunFam" id="3.40.50.300:FF:000221">
    <property type="entry name" value="Multidrug ABC transporter ATP-binding protein"/>
    <property type="match status" value="1"/>
</dbReference>
<feature type="transmembrane region" description="Helical" evidence="10">
    <location>
        <begin position="76"/>
        <end position="98"/>
    </location>
</feature>
<feature type="non-terminal residue" evidence="13">
    <location>
        <position position="395"/>
    </location>
</feature>
<evidence type="ECO:0000256" key="3">
    <source>
        <dbReference type="ARBA" id="ARBA00022475"/>
    </source>
</evidence>
<comment type="similarity">
    <text evidence="9">Belongs to the ABC transporter superfamily. Siderophore-Fe(3+) uptake transporter (SIUT) (TC 3.A.1.21) family.</text>
</comment>
<dbReference type="Gene3D" id="1.20.1560.10">
    <property type="entry name" value="ABC transporter type 1, transmembrane domain"/>
    <property type="match status" value="1"/>
</dbReference>
<protein>
    <submittedName>
        <fullName evidence="13">Efflux ABC transporter for glutathione/L-cysteine, essential for assembly of bd-type respiratory oxidases &gt; CydD subunit</fullName>
    </submittedName>
</protein>
<keyword evidence="6" id="KW-0067">ATP-binding</keyword>
<dbReference type="GO" id="GO:0042883">
    <property type="term" value="P:cysteine transport"/>
    <property type="evidence" value="ECO:0007669"/>
    <property type="project" value="InterPro"/>
</dbReference>
<evidence type="ECO:0000256" key="5">
    <source>
        <dbReference type="ARBA" id="ARBA00022741"/>
    </source>
</evidence>
<evidence type="ECO:0000256" key="2">
    <source>
        <dbReference type="ARBA" id="ARBA00022448"/>
    </source>
</evidence>
<dbReference type="CDD" id="cd18584">
    <property type="entry name" value="ABC_6TM_AarD_CydD"/>
    <property type="match status" value="1"/>
</dbReference>
<name>A0A6J4Q3T7_9ACTN</name>
<evidence type="ECO:0000256" key="9">
    <source>
        <dbReference type="ARBA" id="ARBA00023455"/>
    </source>
</evidence>
<gene>
    <name evidence="13" type="ORF">AVDCRST_MAG82-1842</name>
</gene>
<keyword evidence="5" id="KW-0547">Nucleotide-binding</keyword>
<evidence type="ECO:0000256" key="7">
    <source>
        <dbReference type="ARBA" id="ARBA00022989"/>
    </source>
</evidence>
<dbReference type="InterPro" id="IPR003593">
    <property type="entry name" value="AAA+_ATPase"/>
</dbReference>
<dbReference type="NCBIfam" id="TIGR02857">
    <property type="entry name" value="CydD"/>
    <property type="match status" value="1"/>
</dbReference>